<dbReference type="Proteomes" id="UP000828390">
    <property type="component" value="Unassembled WGS sequence"/>
</dbReference>
<dbReference type="SUPFAM" id="SSF53474">
    <property type="entry name" value="alpha/beta-Hydrolases"/>
    <property type="match status" value="1"/>
</dbReference>
<dbReference type="Pfam" id="PF02450">
    <property type="entry name" value="LCAT"/>
    <property type="match status" value="1"/>
</dbReference>
<keyword evidence="3" id="KW-1185">Reference proteome</keyword>
<accession>A0A9D4E5B8</accession>
<keyword evidence="1" id="KW-0472">Membrane</keyword>
<dbReference type="AlphaFoldDB" id="A0A9D4E5B8"/>
<organism evidence="2 3">
    <name type="scientific">Dreissena polymorpha</name>
    <name type="common">Zebra mussel</name>
    <name type="synonym">Mytilus polymorpha</name>
    <dbReference type="NCBI Taxonomy" id="45954"/>
    <lineage>
        <taxon>Eukaryota</taxon>
        <taxon>Metazoa</taxon>
        <taxon>Spiralia</taxon>
        <taxon>Lophotrochozoa</taxon>
        <taxon>Mollusca</taxon>
        <taxon>Bivalvia</taxon>
        <taxon>Autobranchia</taxon>
        <taxon>Heteroconchia</taxon>
        <taxon>Euheterodonta</taxon>
        <taxon>Imparidentia</taxon>
        <taxon>Neoheterodontei</taxon>
        <taxon>Myida</taxon>
        <taxon>Dreissenoidea</taxon>
        <taxon>Dreissenidae</taxon>
        <taxon>Dreissena</taxon>
    </lineage>
</organism>
<protein>
    <submittedName>
        <fullName evidence="2">Uncharacterized protein</fullName>
    </submittedName>
</protein>
<evidence type="ECO:0000313" key="2">
    <source>
        <dbReference type="EMBL" id="KAH3772230.1"/>
    </source>
</evidence>
<proteinExistence type="predicted"/>
<evidence type="ECO:0000313" key="3">
    <source>
        <dbReference type="Proteomes" id="UP000828390"/>
    </source>
</evidence>
<gene>
    <name evidence="2" type="ORF">DPMN_173568</name>
</gene>
<dbReference type="PANTHER" id="PTHR11440">
    <property type="entry name" value="LECITHIN-CHOLESTEROL ACYLTRANSFERASE-RELATED"/>
    <property type="match status" value="1"/>
</dbReference>
<reference evidence="2" key="1">
    <citation type="journal article" date="2019" name="bioRxiv">
        <title>The Genome of the Zebra Mussel, Dreissena polymorpha: A Resource for Invasive Species Research.</title>
        <authorList>
            <person name="McCartney M.A."/>
            <person name="Auch B."/>
            <person name="Kono T."/>
            <person name="Mallez S."/>
            <person name="Zhang Y."/>
            <person name="Obille A."/>
            <person name="Becker A."/>
            <person name="Abrahante J.E."/>
            <person name="Garbe J."/>
            <person name="Badalamenti J.P."/>
            <person name="Herman A."/>
            <person name="Mangelson H."/>
            <person name="Liachko I."/>
            <person name="Sullivan S."/>
            <person name="Sone E.D."/>
            <person name="Koren S."/>
            <person name="Silverstein K.A.T."/>
            <person name="Beckman K.B."/>
            <person name="Gohl D.M."/>
        </authorList>
    </citation>
    <scope>NUCLEOTIDE SEQUENCE</scope>
    <source>
        <strain evidence="2">Duluth1</strain>
        <tissue evidence="2">Whole animal</tissue>
    </source>
</reference>
<dbReference type="InterPro" id="IPR029058">
    <property type="entry name" value="AB_hydrolase_fold"/>
</dbReference>
<keyword evidence="1" id="KW-0812">Transmembrane</keyword>
<dbReference type="EMBL" id="JAIWYP010000009">
    <property type="protein sequence ID" value="KAH3772230.1"/>
    <property type="molecule type" value="Genomic_DNA"/>
</dbReference>
<dbReference type="InterPro" id="IPR003386">
    <property type="entry name" value="LACT/PDAT_acylTrfase"/>
</dbReference>
<reference evidence="2" key="2">
    <citation type="submission" date="2020-11" db="EMBL/GenBank/DDBJ databases">
        <authorList>
            <person name="McCartney M.A."/>
            <person name="Auch B."/>
            <person name="Kono T."/>
            <person name="Mallez S."/>
            <person name="Becker A."/>
            <person name="Gohl D.M."/>
            <person name="Silverstein K.A.T."/>
            <person name="Koren S."/>
            <person name="Bechman K.B."/>
            <person name="Herman A."/>
            <person name="Abrahante J.E."/>
            <person name="Garbe J."/>
        </authorList>
    </citation>
    <scope>NUCLEOTIDE SEQUENCE</scope>
    <source>
        <strain evidence="2">Duluth1</strain>
        <tissue evidence="2">Whole animal</tissue>
    </source>
</reference>
<name>A0A9D4E5B8_DREPO</name>
<dbReference type="GO" id="GO:0006629">
    <property type="term" value="P:lipid metabolic process"/>
    <property type="evidence" value="ECO:0007669"/>
    <property type="project" value="InterPro"/>
</dbReference>
<evidence type="ECO:0000256" key="1">
    <source>
        <dbReference type="SAM" id="Phobius"/>
    </source>
</evidence>
<dbReference type="Gene3D" id="3.40.50.1820">
    <property type="entry name" value="alpha/beta hydrolase"/>
    <property type="match status" value="1"/>
</dbReference>
<keyword evidence="1" id="KW-1133">Transmembrane helix</keyword>
<feature type="transmembrane region" description="Helical" evidence="1">
    <location>
        <begin position="58"/>
        <end position="79"/>
    </location>
</feature>
<comment type="caution">
    <text evidence="2">The sequence shown here is derived from an EMBL/GenBank/DDBJ whole genome shotgun (WGS) entry which is preliminary data.</text>
</comment>
<dbReference type="GO" id="GO:0008374">
    <property type="term" value="F:O-acyltransferase activity"/>
    <property type="evidence" value="ECO:0007669"/>
    <property type="project" value="InterPro"/>
</dbReference>
<sequence length="88" mass="10093">MCNTDELKGYLTTLQQLIERAYYNNNNQRVYMITHSMGSPVTLYLLNRMTQAWKDKFIMGFISLAGVWGGALKPIRLMITGRVDVSET</sequence>